<evidence type="ECO:0000313" key="3">
    <source>
        <dbReference type="EMBL" id="RRG19213.1"/>
    </source>
</evidence>
<comment type="caution">
    <text evidence="3">The sequence shown here is derived from an EMBL/GenBank/DDBJ whole genome shotgun (WGS) entry which is preliminary data.</text>
</comment>
<dbReference type="InterPro" id="IPR005322">
    <property type="entry name" value="Peptidase_C69"/>
</dbReference>
<organism evidence="3 4">
    <name type="scientific">Ancylomarina euxinus</name>
    <dbReference type="NCBI Taxonomy" id="2283627"/>
    <lineage>
        <taxon>Bacteria</taxon>
        <taxon>Pseudomonadati</taxon>
        <taxon>Bacteroidota</taxon>
        <taxon>Bacteroidia</taxon>
        <taxon>Marinilabiliales</taxon>
        <taxon>Marinifilaceae</taxon>
        <taxon>Ancylomarina</taxon>
    </lineage>
</organism>
<dbReference type="EMBL" id="QQWG01000023">
    <property type="protein sequence ID" value="RRG19213.1"/>
    <property type="molecule type" value="Genomic_DNA"/>
</dbReference>
<dbReference type="GO" id="GO:0006508">
    <property type="term" value="P:proteolysis"/>
    <property type="evidence" value="ECO:0007669"/>
    <property type="project" value="UniProtKB-KW"/>
</dbReference>
<dbReference type="Gene3D" id="3.60.60.10">
    <property type="entry name" value="Penicillin V Acylase, Chain A"/>
    <property type="match status" value="1"/>
</dbReference>
<accession>A0A425XX47</accession>
<dbReference type="GO" id="GO:0070004">
    <property type="term" value="F:cysteine-type exopeptidase activity"/>
    <property type="evidence" value="ECO:0007669"/>
    <property type="project" value="InterPro"/>
</dbReference>
<protein>
    <recommendedName>
        <fullName evidence="1">Dipeptidase</fullName>
        <ecNumber evidence="1">3.4.-.-</ecNumber>
    </recommendedName>
</protein>
<feature type="chain" id="PRO_5019445718" description="Dipeptidase" evidence="2">
    <location>
        <begin position="22"/>
        <end position="543"/>
    </location>
</feature>
<evidence type="ECO:0000313" key="4">
    <source>
        <dbReference type="Proteomes" id="UP000285794"/>
    </source>
</evidence>
<dbReference type="RefSeq" id="WP_125031920.1">
    <property type="nucleotide sequence ID" value="NZ_JAPXVP010000020.1"/>
</dbReference>
<name>A0A425XX47_9BACT</name>
<dbReference type="Pfam" id="PF03577">
    <property type="entry name" value="Peptidase_C69"/>
    <property type="match status" value="1"/>
</dbReference>
<dbReference type="OrthoDB" id="1109933at2"/>
<proteinExistence type="inferred from homology"/>
<dbReference type="EC" id="3.4.-.-" evidence="1"/>
<dbReference type="PANTHER" id="PTHR12994">
    <property type="entry name" value="SECERNIN"/>
    <property type="match status" value="1"/>
</dbReference>
<dbReference type="AlphaFoldDB" id="A0A425XX47"/>
<evidence type="ECO:0000256" key="2">
    <source>
        <dbReference type="SAM" id="SignalP"/>
    </source>
</evidence>
<keyword evidence="2" id="KW-0732">Signal</keyword>
<dbReference type="Proteomes" id="UP000285794">
    <property type="component" value="Unassembled WGS sequence"/>
</dbReference>
<dbReference type="GO" id="GO:0016805">
    <property type="term" value="F:dipeptidase activity"/>
    <property type="evidence" value="ECO:0007669"/>
    <property type="project" value="UniProtKB-KW"/>
</dbReference>
<sequence length="543" mass="62112">MKKLLIIPLLTFLLIWQQATACTDIVAGKKATVDGSVITSHTYGGNDTRIRIVHGQKFPAGSMTPVYYGLQEINGALDNYGEIIGQIPQVEQTFTYFHSAYSHMNEYQLAIAESTMSQKPELQVDRESGKQIMTVEQAMIFALQRCKTAREAIKLITSLMDQYGFLPSCGPESEALCIADPNEVWVLEIVAVGKDWTPESGKSGAIWAAQRVPDDHIAIVPNWSIIKEINLTKPEWFMASDNYKQVAIDHGWYKEDSGKPFIWQEAYSPCFREWASGRFWLFYSSFAPNLKDWPDRSLNNPYKGQDAYHQYVEDVSSYPFSVKPEKKISVQDIMAFQRSTFEGTIYDKTSDPDWYVPTKDGKLEKSPLTTPFPTTAMRELLDITNRRNVSKGNYGMICQLRSWLPDAIGGVYWVFQDNQFTSPYVPIYAGTQEIHGSYKNYDPNQFNPASARWTIDFVDNLMYLRWQDAVKDMQLYRDPFQQSLFDNLPANDKKASELYKKNPKKAKAFLTQKSNENMQGVVDLFTQIRNILITKYTNNKQGS</sequence>
<comment type="catalytic activity">
    <reaction evidence="1">
        <text>an L-aminoacyl-L-amino acid + H2O = 2 an L-alpha-amino acid</text>
        <dbReference type="Rhea" id="RHEA:48940"/>
        <dbReference type="ChEBI" id="CHEBI:15377"/>
        <dbReference type="ChEBI" id="CHEBI:59869"/>
        <dbReference type="ChEBI" id="CHEBI:77460"/>
    </reaction>
</comment>
<feature type="signal peptide" evidence="2">
    <location>
        <begin position="1"/>
        <end position="21"/>
    </location>
</feature>
<keyword evidence="4" id="KW-1185">Reference proteome</keyword>
<keyword evidence="1" id="KW-0378">Hydrolase</keyword>
<keyword evidence="1" id="KW-0645">Protease</keyword>
<gene>
    <name evidence="3" type="ORF">DWB61_16110</name>
</gene>
<evidence type="ECO:0000256" key="1">
    <source>
        <dbReference type="RuleBase" id="RU364089"/>
    </source>
</evidence>
<dbReference type="PANTHER" id="PTHR12994:SF17">
    <property type="entry name" value="LD30995P"/>
    <property type="match status" value="1"/>
</dbReference>
<reference evidence="3 4" key="1">
    <citation type="submission" date="2018-07" db="EMBL/GenBank/DDBJ databases">
        <title>Draft genome sequence of Ancylomarina sp. M1P.</title>
        <authorList>
            <person name="Yadav S."/>
            <person name="Villanueva L."/>
            <person name="Damste J.S.S."/>
        </authorList>
    </citation>
    <scope>NUCLEOTIDE SEQUENCE [LARGE SCALE GENOMIC DNA]</scope>
    <source>
        <strain evidence="3 4">M1P</strain>
    </source>
</reference>
<comment type="similarity">
    <text evidence="1">Belongs to the peptidase C69 family.</text>
</comment>
<keyword evidence="1" id="KW-0224">Dipeptidase</keyword>